<name>D2W2Q4_NAEGR</name>
<keyword evidence="2" id="KW-0812">Transmembrane</keyword>
<dbReference type="VEuPathDB" id="AmoebaDB:NAEGRDRAFT_54243"/>
<feature type="compositionally biased region" description="Basic and acidic residues" evidence="1">
    <location>
        <begin position="39"/>
        <end position="52"/>
    </location>
</feature>
<dbReference type="Proteomes" id="UP000006671">
    <property type="component" value="Unassembled WGS sequence"/>
</dbReference>
<organism evidence="4">
    <name type="scientific">Naegleria gruberi</name>
    <name type="common">Amoeba</name>
    <dbReference type="NCBI Taxonomy" id="5762"/>
    <lineage>
        <taxon>Eukaryota</taxon>
        <taxon>Discoba</taxon>
        <taxon>Heterolobosea</taxon>
        <taxon>Tetramitia</taxon>
        <taxon>Eutetramitia</taxon>
        <taxon>Vahlkampfiidae</taxon>
        <taxon>Naegleria</taxon>
    </lineage>
</organism>
<sequence>MHNISSLDNSTSSPLFDLIWQNKNAYYEHLALSNKHQQAKKESTNSSEKESMNEEEIDETLRYIENPYLVVENKPDTHFMLLAKNPETEEGQVMTFYNQIHINPDLNDANKLDEELNGCFEKSAQLKVPIICSVPTNAKNTSQIMDKLINKGFIPSGTGPGMILNYSTFDKQKAKDALKSNSEKLEIGELKQVNWIHRYDDEHPDNIMLRLWCYTLVSSFGFYSKETTANHFYEVFRHARFGPEESLRMFYVLYRETPESKPKMISVATLFVEKEKSVCGLYNVGTVKDPAIRRMGSARLLSYHAVFEIGQEELNLKYCTLQSSKAAFNLYKQLGFEHIGDWNMIVYPDNVHWLLNLLLKLVLLRFAMRLLGVRDLSEGSAWKKLLAFVVLWFSFLVTVIFWVAPQIQ</sequence>
<protein>
    <submittedName>
        <fullName evidence="3">Predicted protein</fullName>
    </submittedName>
</protein>
<feature type="region of interest" description="Disordered" evidence="1">
    <location>
        <begin position="35"/>
        <end position="55"/>
    </location>
</feature>
<evidence type="ECO:0000256" key="2">
    <source>
        <dbReference type="SAM" id="Phobius"/>
    </source>
</evidence>
<proteinExistence type="predicted"/>
<dbReference type="KEGG" id="ngr:NAEGRDRAFT_54243"/>
<gene>
    <name evidence="3" type="ORF">NAEGRDRAFT_54243</name>
</gene>
<keyword evidence="2" id="KW-1133">Transmembrane helix</keyword>
<dbReference type="InterPro" id="IPR016181">
    <property type="entry name" value="Acyl_CoA_acyltransferase"/>
</dbReference>
<keyword evidence="2" id="KW-0472">Membrane</keyword>
<dbReference type="InParanoid" id="D2W2Q4"/>
<evidence type="ECO:0000256" key="1">
    <source>
        <dbReference type="SAM" id="MobiDB-lite"/>
    </source>
</evidence>
<dbReference type="Gene3D" id="3.40.630.30">
    <property type="match status" value="1"/>
</dbReference>
<dbReference type="RefSeq" id="XP_002669403.1">
    <property type="nucleotide sequence ID" value="XM_002669357.1"/>
</dbReference>
<dbReference type="GeneID" id="8860773"/>
<dbReference type="SUPFAM" id="SSF55729">
    <property type="entry name" value="Acyl-CoA N-acyltransferases (Nat)"/>
    <property type="match status" value="1"/>
</dbReference>
<evidence type="ECO:0000313" key="4">
    <source>
        <dbReference type="Proteomes" id="UP000006671"/>
    </source>
</evidence>
<dbReference type="OMA" id="VMTFYNQ"/>
<evidence type="ECO:0000313" key="3">
    <source>
        <dbReference type="EMBL" id="EFC36659.1"/>
    </source>
</evidence>
<accession>D2W2Q4</accession>
<dbReference type="EMBL" id="GG738927">
    <property type="protein sequence ID" value="EFC36659.1"/>
    <property type="molecule type" value="Genomic_DNA"/>
</dbReference>
<dbReference type="OrthoDB" id="10253675at2759"/>
<reference evidence="3 4" key="1">
    <citation type="journal article" date="2010" name="Cell">
        <title>The genome of Naegleria gruberi illuminates early eukaryotic versatility.</title>
        <authorList>
            <person name="Fritz-Laylin L.K."/>
            <person name="Prochnik S.E."/>
            <person name="Ginger M.L."/>
            <person name="Dacks J.B."/>
            <person name="Carpenter M.L."/>
            <person name="Field M.C."/>
            <person name="Kuo A."/>
            <person name="Paredez A."/>
            <person name="Chapman J."/>
            <person name="Pham J."/>
            <person name="Shu S."/>
            <person name="Neupane R."/>
            <person name="Cipriano M."/>
            <person name="Mancuso J."/>
            <person name="Tu H."/>
            <person name="Salamov A."/>
            <person name="Lindquist E."/>
            <person name="Shapiro H."/>
            <person name="Lucas S."/>
            <person name="Grigoriev I.V."/>
            <person name="Cande W.Z."/>
            <person name="Fulton C."/>
            <person name="Rokhsar D.S."/>
            <person name="Dawson S.C."/>
        </authorList>
    </citation>
    <scope>NUCLEOTIDE SEQUENCE [LARGE SCALE GENOMIC DNA]</scope>
    <source>
        <strain evidence="3 4">NEG-M</strain>
    </source>
</reference>
<dbReference type="AlphaFoldDB" id="D2W2Q4"/>
<keyword evidence="4" id="KW-1185">Reference proteome</keyword>
<feature type="transmembrane region" description="Helical" evidence="2">
    <location>
        <begin position="353"/>
        <end position="373"/>
    </location>
</feature>
<feature type="transmembrane region" description="Helical" evidence="2">
    <location>
        <begin position="385"/>
        <end position="404"/>
    </location>
</feature>